<dbReference type="KEGG" id="nfn:NFRAN_0085"/>
<sequence length="218" mass="26413">MHYWYGCIDTPFKEYRDHLRKFRIITDTIQVKRDLGNMIPDKSWMLYLLEIFNIQKRAVELNLICQFDGQNYFEAIFGGRNQYRFRKVLPQVGNTYYREITFKDKESTIEYYLKDVDMDVEEIFRLTVNKELFAFQFHQCFTGIEWWNRMRNEPYRIRYEAHISNLMYGYNDDLKDPDSKTFFPIGTVYENKDGNANSYPINLKMLDRVNGCICYIVT</sequence>
<evidence type="ECO:0000313" key="2">
    <source>
        <dbReference type="Proteomes" id="UP000294299"/>
    </source>
</evidence>
<organism evidence="1 2">
    <name type="scientific">Candidatus Nitrosocosmicus franklandianus</name>
    <dbReference type="NCBI Taxonomy" id="1798806"/>
    <lineage>
        <taxon>Archaea</taxon>
        <taxon>Nitrososphaerota</taxon>
        <taxon>Nitrososphaeria</taxon>
        <taxon>Nitrososphaerales</taxon>
        <taxon>Nitrososphaeraceae</taxon>
        <taxon>Candidatus Nitrosocosmicus</taxon>
    </lineage>
</organism>
<dbReference type="AlphaFoldDB" id="A0A484I5E3"/>
<keyword evidence="2" id="KW-1185">Reference proteome</keyword>
<protein>
    <submittedName>
        <fullName evidence="1">Uncharacterized protein</fullName>
    </submittedName>
</protein>
<proteinExistence type="predicted"/>
<evidence type="ECO:0000313" key="1">
    <source>
        <dbReference type="EMBL" id="VFJ12406.1"/>
    </source>
</evidence>
<dbReference type="OrthoDB" id="7595at2157"/>
<dbReference type="EMBL" id="LR216287">
    <property type="protein sequence ID" value="VFJ12406.1"/>
    <property type="molecule type" value="Genomic_DNA"/>
</dbReference>
<name>A0A484I5E3_9ARCH</name>
<dbReference type="GeneID" id="39419678"/>
<gene>
    <name evidence="1" type="ORF">NFRAN_0085</name>
</gene>
<dbReference type="Proteomes" id="UP000294299">
    <property type="component" value="Chromosome NFRAN"/>
</dbReference>
<accession>A0A484I5E3</accession>
<reference evidence="1 2" key="1">
    <citation type="submission" date="2019-02" db="EMBL/GenBank/DDBJ databases">
        <authorList>
            <person name="Lehtovirta-Morley E L."/>
        </authorList>
    </citation>
    <scope>NUCLEOTIDE SEQUENCE [LARGE SCALE GENOMIC DNA]</scope>
    <source>
        <strain evidence="1">NFRAN1</strain>
    </source>
</reference>
<dbReference type="RefSeq" id="WP_134482549.1">
    <property type="nucleotide sequence ID" value="NZ_LR216287.1"/>
</dbReference>